<dbReference type="GO" id="GO:0005886">
    <property type="term" value="C:plasma membrane"/>
    <property type="evidence" value="ECO:0007669"/>
    <property type="project" value="TreeGrafter"/>
</dbReference>
<comment type="caution">
    <text evidence="6">The sequence shown here is derived from an EMBL/GenBank/DDBJ whole genome shotgun (WGS) entry which is preliminary data.</text>
</comment>
<dbReference type="eggNOG" id="COG0768">
    <property type="taxonomic scope" value="Bacteria"/>
</dbReference>
<organism evidence="6 7">
    <name type="scientific">Flavonifractor plautii 1_3_50AFAA</name>
    <dbReference type="NCBI Taxonomy" id="742738"/>
    <lineage>
        <taxon>Bacteria</taxon>
        <taxon>Bacillati</taxon>
        <taxon>Bacillota</taxon>
        <taxon>Clostridia</taxon>
        <taxon>Eubacteriales</taxon>
        <taxon>Oscillospiraceae</taxon>
        <taxon>Flavonifractor</taxon>
    </lineage>
</organism>
<dbReference type="PATRIC" id="fig|742738.3.peg.3486"/>
<dbReference type="Gene3D" id="3.90.1310.10">
    <property type="entry name" value="Penicillin-binding protein 2a (Domain 2)"/>
    <property type="match status" value="1"/>
</dbReference>
<evidence type="ECO:0000256" key="4">
    <source>
        <dbReference type="SAM" id="Phobius"/>
    </source>
</evidence>
<dbReference type="AlphaFoldDB" id="A0A096B4I4"/>
<dbReference type="Gene3D" id="3.30.10.20">
    <property type="match status" value="2"/>
</dbReference>
<dbReference type="SUPFAM" id="SSF56519">
    <property type="entry name" value="Penicillin binding protein dimerisation domain"/>
    <property type="match status" value="1"/>
</dbReference>
<proteinExistence type="inferred from homology"/>
<feature type="transmembrane region" description="Helical" evidence="4">
    <location>
        <begin position="21"/>
        <end position="43"/>
    </location>
</feature>
<dbReference type="PANTHER" id="PTHR30627:SF1">
    <property type="entry name" value="PEPTIDOGLYCAN D,D-TRANSPEPTIDASE FTSI"/>
    <property type="match status" value="1"/>
</dbReference>
<dbReference type="Pfam" id="PF00905">
    <property type="entry name" value="Transpeptidase"/>
    <property type="match status" value="1"/>
</dbReference>
<dbReference type="InterPro" id="IPR005543">
    <property type="entry name" value="PASTA_dom"/>
</dbReference>
<dbReference type="GO" id="GO:0008658">
    <property type="term" value="F:penicillin binding"/>
    <property type="evidence" value="ECO:0007669"/>
    <property type="project" value="InterPro"/>
</dbReference>
<dbReference type="InterPro" id="IPR036138">
    <property type="entry name" value="PBP_dimer_sf"/>
</dbReference>
<dbReference type="SUPFAM" id="SSF54184">
    <property type="entry name" value="Penicillin-binding protein 2x (pbp-2x), c-terminal domain"/>
    <property type="match status" value="1"/>
</dbReference>
<dbReference type="PROSITE" id="PS51178">
    <property type="entry name" value="PASTA"/>
    <property type="match status" value="2"/>
</dbReference>
<protein>
    <recommendedName>
        <fullName evidence="5">PASTA domain-containing protein</fullName>
    </recommendedName>
</protein>
<evidence type="ECO:0000256" key="3">
    <source>
        <dbReference type="ARBA" id="ARBA00023136"/>
    </source>
</evidence>
<evidence type="ECO:0000256" key="1">
    <source>
        <dbReference type="ARBA" id="ARBA00004370"/>
    </source>
</evidence>
<keyword evidence="4" id="KW-0812">Transmembrane</keyword>
<gene>
    <name evidence="6" type="ORF">HMPREF9460_03387</name>
</gene>
<evidence type="ECO:0000313" key="7">
    <source>
        <dbReference type="Proteomes" id="UP000029585"/>
    </source>
</evidence>
<comment type="subcellular location">
    <subcellularLocation>
        <location evidence="1">Membrane</location>
    </subcellularLocation>
</comment>
<keyword evidence="3 4" id="KW-0472">Membrane</keyword>
<dbReference type="InterPro" id="IPR012338">
    <property type="entry name" value="Beta-lactam/transpept-like"/>
</dbReference>
<dbReference type="RefSeq" id="WP_021630946.1">
    <property type="nucleotide sequence ID" value="NZ_KN174166.1"/>
</dbReference>
<comment type="similarity">
    <text evidence="2">Belongs to the transpeptidase family.</text>
</comment>
<dbReference type="InterPro" id="IPR050515">
    <property type="entry name" value="Beta-lactam/transpept"/>
</dbReference>
<sequence length="809" mass="87383">MADRKRKRMVQQQPDRRANRTILVRTLFLLTLFGVAAFVPLLVRLWQIQIRDYDKYQGMAVEQQTADSTVEANRGTIYDRSGETLAMSATVYNIQLSPKEILACQEAYREKAANAAENGKTLDYPEPTNEFIASNLAQLLDLDEADILNRLTKTSSMYEIIKWRVEDDERDAVISFINENHITGIYTPPTTKRYYPKNSLAAQVIGFVNPNVDNHGAYGIEAQYDDALSGETGRIVTAKNGDGTQMLYRYEDYYDATDGDNLTLTLDSAIQSYCESILKKGIEQFEVQDGGFCIAMDPNTGEILAWANSPTFDLNNPWTVSDPVLNQYLEDIKSGGYTKEEAYQKALAEGASSEEARDKAISAAETEVLYTQWANRSISSTYEPGSTFKSIVLAAALEEGVVTENSHFYCSGVAQVDGWNGPPIKCSDRDGHGDQNLAKAVANSCNPAFIKIGQALGAEKFYDYLEDFGFLEKTGIDMLGEQDYSSLIWPRDKFTGVDLAVASFGQRFQVTPIQLITAASAVINGGHLMQPYVVSQVTDGEGNVLQRNEPTEVRQVVSEQTSERCRTILEGVVNGGTGHNAAVEGYRIGGKTGSSQTVYSDDYTIVSFLGFAPADDPQVIILLAYNSPKPAFPGSNTTAGGWYISGGNMAAIMAGELLEDILGHLGVEKTYTANADVLVPNLSGLNLADATSALQKNNLTLRTVGDGGTVTGQIPAAGASIPGGSQVVLYMGEAVPTDQVQVPSVIGLTAEQARQKLADAGLYMRASGAAEYGSGVTAYEQSTAAGASVNRGTTIEVRFTDSTASGAGL</sequence>
<dbReference type="HOGENOM" id="CLU_009289_6_0_9"/>
<dbReference type="InterPro" id="IPR005311">
    <property type="entry name" value="PBP_dimer"/>
</dbReference>
<dbReference type="Pfam" id="PF03793">
    <property type="entry name" value="PASTA"/>
    <property type="match status" value="2"/>
</dbReference>
<evidence type="ECO:0000259" key="5">
    <source>
        <dbReference type="PROSITE" id="PS51178"/>
    </source>
</evidence>
<keyword evidence="7" id="KW-1185">Reference proteome</keyword>
<dbReference type="EMBL" id="ADLO01000102">
    <property type="protein sequence ID" value="KGF53846.1"/>
    <property type="molecule type" value="Genomic_DNA"/>
</dbReference>
<accession>A0A096B4I4</accession>
<dbReference type="SMART" id="SM00740">
    <property type="entry name" value="PASTA"/>
    <property type="match status" value="2"/>
</dbReference>
<dbReference type="Pfam" id="PF03717">
    <property type="entry name" value="PBP_dimer"/>
    <property type="match status" value="1"/>
</dbReference>
<dbReference type="PANTHER" id="PTHR30627">
    <property type="entry name" value="PEPTIDOGLYCAN D,D-TRANSPEPTIDASE"/>
    <property type="match status" value="1"/>
</dbReference>
<evidence type="ECO:0000256" key="2">
    <source>
        <dbReference type="ARBA" id="ARBA00007171"/>
    </source>
</evidence>
<keyword evidence="4" id="KW-1133">Transmembrane helix</keyword>
<feature type="domain" description="PASTA" evidence="5">
    <location>
        <begin position="673"/>
        <end position="733"/>
    </location>
</feature>
<name>A0A096B4I4_FLAPL</name>
<dbReference type="Gene3D" id="3.40.710.10">
    <property type="entry name" value="DD-peptidase/beta-lactamase superfamily"/>
    <property type="match status" value="1"/>
</dbReference>
<dbReference type="CDD" id="cd06576">
    <property type="entry name" value="PASTA_Pbp2x-like_1"/>
    <property type="match status" value="1"/>
</dbReference>
<evidence type="ECO:0000313" key="6">
    <source>
        <dbReference type="EMBL" id="KGF53846.1"/>
    </source>
</evidence>
<dbReference type="CDD" id="cd06577">
    <property type="entry name" value="PASTA_pknB"/>
    <property type="match status" value="1"/>
</dbReference>
<dbReference type="Proteomes" id="UP000029585">
    <property type="component" value="Unassembled WGS sequence"/>
</dbReference>
<reference evidence="6 7" key="1">
    <citation type="submission" date="2011-08" db="EMBL/GenBank/DDBJ databases">
        <title>The Genome Sequence of Clostridium orbiscindens 1_3_50AFAA.</title>
        <authorList>
            <consortium name="The Broad Institute Genome Sequencing Platform"/>
            <person name="Earl A."/>
            <person name="Ward D."/>
            <person name="Feldgarden M."/>
            <person name="Gevers D."/>
            <person name="Daigneault M."/>
            <person name="Strauss J."/>
            <person name="Allen-Vercoe E."/>
            <person name="Young S.K."/>
            <person name="Zeng Q."/>
            <person name="Gargeya S."/>
            <person name="Fitzgerald M."/>
            <person name="Haas B."/>
            <person name="Abouelleil A."/>
            <person name="Alvarado L."/>
            <person name="Arachchi H.M."/>
            <person name="Berlin A."/>
            <person name="Brown A."/>
            <person name="Chapman S.B."/>
            <person name="Chen Z."/>
            <person name="Dunbar C."/>
            <person name="Freedman E."/>
            <person name="Gearin G."/>
            <person name="Gellesch M."/>
            <person name="Goldberg J."/>
            <person name="Griggs A."/>
            <person name="Gujja S."/>
            <person name="Heiman D."/>
            <person name="Howarth C."/>
            <person name="Larson L."/>
            <person name="Lui A."/>
            <person name="MacDonald P.J.P."/>
            <person name="Montmayeur A."/>
            <person name="Murphy C."/>
            <person name="Neiman D."/>
            <person name="Pearson M."/>
            <person name="Priest M."/>
            <person name="Roberts A."/>
            <person name="Saif S."/>
            <person name="Shea T."/>
            <person name="Shenoy N."/>
            <person name="Sisk P."/>
            <person name="Stolte C."/>
            <person name="Sykes S."/>
            <person name="Wortman J."/>
            <person name="Nusbaum C."/>
            <person name="Birren B."/>
        </authorList>
    </citation>
    <scope>NUCLEOTIDE SEQUENCE [LARGE SCALE GENOMIC DNA]</scope>
    <source>
        <strain evidence="6 7">1_3_50AFAA</strain>
    </source>
</reference>
<feature type="domain" description="PASTA" evidence="5">
    <location>
        <begin position="736"/>
        <end position="801"/>
    </location>
</feature>
<dbReference type="GO" id="GO:0071555">
    <property type="term" value="P:cell wall organization"/>
    <property type="evidence" value="ECO:0007669"/>
    <property type="project" value="TreeGrafter"/>
</dbReference>
<dbReference type="InterPro" id="IPR001460">
    <property type="entry name" value="PCN-bd_Tpept"/>
</dbReference>
<dbReference type="SUPFAM" id="SSF56601">
    <property type="entry name" value="beta-lactamase/transpeptidase-like"/>
    <property type="match status" value="1"/>
</dbReference>